<organism evidence="2 3">
    <name type="scientific">Hortaea werneckii</name>
    <name type="common">Black yeast</name>
    <name type="synonym">Cladosporium werneckii</name>
    <dbReference type="NCBI Taxonomy" id="91943"/>
    <lineage>
        <taxon>Eukaryota</taxon>
        <taxon>Fungi</taxon>
        <taxon>Dikarya</taxon>
        <taxon>Ascomycota</taxon>
        <taxon>Pezizomycotina</taxon>
        <taxon>Dothideomycetes</taxon>
        <taxon>Dothideomycetidae</taxon>
        <taxon>Mycosphaerellales</taxon>
        <taxon>Teratosphaeriaceae</taxon>
        <taxon>Hortaea</taxon>
    </lineage>
</organism>
<comment type="caution">
    <text evidence="2">The sequence shown here is derived from an EMBL/GenBank/DDBJ whole genome shotgun (WGS) entry which is preliminary data.</text>
</comment>
<evidence type="ECO:0000313" key="3">
    <source>
        <dbReference type="Proteomes" id="UP000281468"/>
    </source>
</evidence>
<protein>
    <submittedName>
        <fullName evidence="2">Uncharacterized protein</fullName>
    </submittedName>
</protein>
<sequence>MDLQPGDLATRGAPARHREYRPQPIFNAPLVRIPRRLHLPRRPRPPRRRALPARSRLRDDNPASGPRGNGIDDDADGRDPFRYGPG</sequence>
<dbReference type="AlphaFoldDB" id="A0A3M7FBZ5"/>
<reference evidence="2 3" key="1">
    <citation type="journal article" date="2018" name="BMC Genomics">
        <title>Genomic evidence for intraspecific hybridization in a clonal and extremely halotolerant yeast.</title>
        <authorList>
            <person name="Gostincar C."/>
            <person name="Stajich J.E."/>
            <person name="Zupancic J."/>
            <person name="Zalar P."/>
            <person name="Gunde-Cimerman N."/>
        </authorList>
    </citation>
    <scope>NUCLEOTIDE SEQUENCE [LARGE SCALE GENOMIC DNA]</scope>
    <source>
        <strain evidence="2 3">EXF-171</strain>
    </source>
</reference>
<feature type="region of interest" description="Disordered" evidence="1">
    <location>
        <begin position="1"/>
        <end position="86"/>
    </location>
</feature>
<evidence type="ECO:0000256" key="1">
    <source>
        <dbReference type="SAM" id="MobiDB-lite"/>
    </source>
</evidence>
<gene>
    <name evidence="2" type="ORF">D0862_10941</name>
</gene>
<name>A0A3M7FBZ5_HORWE</name>
<feature type="compositionally biased region" description="Basic and acidic residues" evidence="1">
    <location>
        <begin position="77"/>
        <end position="86"/>
    </location>
</feature>
<evidence type="ECO:0000313" key="2">
    <source>
        <dbReference type="EMBL" id="RMY86365.1"/>
    </source>
</evidence>
<accession>A0A3M7FBZ5</accession>
<feature type="compositionally biased region" description="Basic residues" evidence="1">
    <location>
        <begin position="33"/>
        <end position="51"/>
    </location>
</feature>
<dbReference type="EMBL" id="QWIQ01000455">
    <property type="protein sequence ID" value="RMY86365.1"/>
    <property type="molecule type" value="Genomic_DNA"/>
</dbReference>
<proteinExistence type="predicted"/>
<dbReference type="Proteomes" id="UP000281468">
    <property type="component" value="Unassembled WGS sequence"/>
</dbReference>